<protein>
    <recommendedName>
        <fullName evidence="4">DUF3862 domain-containing protein</fullName>
    </recommendedName>
</protein>
<evidence type="ECO:0000256" key="1">
    <source>
        <dbReference type="ARBA" id="ARBA00022729"/>
    </source>
</evidence>
<accession>A0A2S7ZCR2</accession>
<evidence type="ECO:0008006" key="4">
    <source>
        <dbReference type="Google" id="ProtNLM"/>
    </source>
</evidence>
<keyword evidence="3" id="KW-1185">Reference proteome</keyword>
<dbReference type="AlphaFoldDB" id="A0A2S7ZCR2"/>
<dbReference type="Gene3D" id="3.30.1450.10">
    <property type="match status" value="1"/>
</dbReference>
<evidence type="ECO:0000313" key="3">
    <source>
        <dbReference type="Proteomes" id="UP000237916"/>
    </source>
</evidence>
<dbReference type="STRING" id="1298594.GCA_001312465_01293"/>
<keyword evidence="1" id="KW-0732">Signal</keyword>
<comment type="caution">
    <text evidence="2">The sequence shown here is derived from an EMBL/GenBank/DDBJ whole genome shotgun (WGS) entry which is preliminary data.</text>
</comment>
<dbReference type="EMBL" id="PPDB01000001">
    <property type="protein sequence ID" value="PQL21015.1"/>
    <property type="molecule type" value="Genomic_DNA"/>
</dbReference>
<proteinExistence type="predicted"/>
<dbReference type="InterPro" id="IPR037873">
    <property type="entry name" value="BamE-like"/>
</dbReference>
<gene>
    <name evidence="2" type="ORF">VEHSUH05_00920</name>
</gene>
<reference evidence="2 3" key="1">
    <citation type="submission" date="2018-01" db="EMBL/GenBank/DDBJ databases">
        <title>Draft genome sequences of clinical isolates and type strains of oral Veillonella including Veillonella infantum sp., nov.</title>
        <authorList>
            <person name="Mashima I."/>
            <person name="Liao Y.-C."/>
            <person name="Sabharwal A."/>
            <person name="Haase E.M."/>
            <person name="Nakazawa F."/>
            <person name="Scannapieco F.A."/>
        </authorList>
    </citation>
    <scope>NUCLEOTIDE SEQUENCE [LARGE SCALE GENOMIC DNA]</scope>
    <source>
        <strain evidence="2 3">JCM 15641</strain>
    </source>
</reference>
<name>A0A2S7ZCR2_9FIRM</name>
<dbReference type="OrthoDB" id="570195at2"/>
<organism evidence="2 3">
    <name type="scientific">Veillonella denticariosi JCM 15641</name>
    <dbReference type="NCBI Taxonomy" id="1298594"/>
    <lineage>
        <taxon>Bacteria</taxon>
        <taxon>Bacillati</taxon>
        <taxon>Bacillota</taxon>
        <taxon>Negativicutes</taxon>
        <taxon>Veillonellales</taxon>
        <taxon>Veillonellaceae</taxon>
        <taxon>Veillonella</taxon>
    </lineage>
</organism>
<evidence type="ECO:0000313" key="2">
    <source>
        <dbReference type="EMBL" id="PQL21015.1"/>
    </source>
</evidence>
<dbReference type="Proteomes" id="UP000237916">
    <property type="component" value="Unassembled WGS sequence"/>
</dbReference>
<sequence length="118" mass="12880">MATFIYFIIKMGDFIMKKTLLAGLIVASLVASGCGGVTSNKYTLEKYNKIQTGMTYEQVKDILGDPGQPSAESKMPAIEGVSGEVVFKIYQWQNSDGSNMQISFTNNHVDMKAQAGLK</sequence>